<keyword evidence="6 8" id="KW-0472">Membrane</keyword>
<keyword evidence="4 8" id="KW-0812">Transmembrane</keyword>
<protein>
    <submittedName>
        <fullName evidence="13">TonB-linked outer membrane protein, SusC/RagA family</fullName>
    </submittedName>
</protein>
<organism evidence="13 14">
    <name type="scientific">Bizionia paragorgiae</name>
    <dbReference type="NCBI Taxonomy" id="283786"/>
    <lineage>
        <taxon>Bacteria</taxon>
        <taxon>Pseudomonadati</taxon>
        <taxon>Bacteroidota</taxon>
        <taxon>Flavobacteriia</taxon>
        <taxon>Flavobacteriales</taxon>
        <taxon>Flavobacteriaceae</taxon>
        <taxon>Bizionia</taxon>
    </lineage>
</organism>
<evidence type="ECO:0000256" key="2">
    <source>
        <dbReference type="ARBA" id="ARBA00022448"/>
    </source>
</evidence>
<feature type="domain" description="TonB-dependent receptor-like beta-barrel" evidence="11">
    <location>
        <begin position="405"/>
        <end position="792"/>
    </location>
</feature>
<dbReference type="Pfam" id="PF00593">
    <property type="entry name" value="TonB_dep_Rec_b-barrel"/>
    <property type="match status" value="1"/>
</dbReference>
<evidence type="ECO:0000256" key="7">
    <source>
        <dbReference type="ARBA" id="ARBA00023237"/>
    </source>
</evidence>
<dbReference type="SUPFAM" id="SSF56935">
    <property type="entry name" value="Porins"/>
    <property type="match status" value="1"/>
</dbReference>
<accession>A0A1H3ZTX5</accession>
<evidence type="ECO:0000256" key="5">
    <source>
        <dbReference type="ARBA" id="ARBA00023077"/>
    </source>
</evidence>
<dbReference type="Proteomes" id="UP000198846">
    <property type="component" value="Unassembled WGS sequence"/>
</dbReference>
<keyword evidence="3 8" id="KW-1134">Transmembrane beta strand</keyword>
<dbReference type="NCBIfam" id="TIGR04057">
    <property type="entry name" value="SusC_RagA_signa"/>
    <property type="match status" value="1"/>
</dbReference>
<dbReference type="InterPro" id="IPR023996">
    <property type="entry name" value="TonB-dep_OMP_SusC/RagA"/>
</dbReference>
<keyword evidence="5 9" id="KW-0798">TonB box</keyword>
<evidence type="ECO:0000256" key="8">
    <source>
        <dbReference type="PROSITE-ProRule" id="PRU01360"/>
    </source>
</evidence>
<evidence type="ECO:0000256" key="4">
    <source>
        <dbReference type="ARBA" id="ARBA00022692"/>
    </source>
</evidence>
<sequence length="1041" mass="113721">MKTKFSGILTLFLAFVVQLTFAQEKSISGTISDENGLPLPGVNIVVKGTNSGTQSDFDGKYALSASTGDVITYSFVGYKDVNKTVGTSNTISFSMEVDVATIDEVVITAMGIKREKRETSYVTESVDSDKLLTVQPQSAASALAGKVAGLQINVQDNGVKPSTQILLRGLRSITQSNSALIVIDGSISTQGAFDQLNPNDIESINTLKGATAAALYGSRAANGALLITTKTGQKGDKFTIGVNSSYTIEQVAYMPDFQTQYGSGWQGAYDPYENTNWGPAFDGVRRRVGPIFNDGSYQSLAYAPIKDNLKDFYNTGGSSNNTVYVSGSDEKNRFYMSFGRLETEGIVPDDTYTRNSLRVNASRKMGKLELGLTSSYTTDKSDLVGQTIGSQDRPLYWFILNTTANIPLSQYKDWRNDKYASPNGWYNAYYQNPYWAIDTNRDTDKSNRLVANMNADWEVTEWLDLTGRIGVNSLNSIGKEWRDAQAYAPNSDYLETAGRPDPVSSFVEDYEAQSLEYSADFLAQSEFELSEKFNLKAILGATTLTQKLRQSAYRANNLSIPGFYDLSNTTGQLAGGLVGGAFVNERVKRTYGLFGDFSLGYDNFLFASFSGRQDYTSTLSSDNNSYFYPSFGLSFLFSDLLNFDALNFGKVTYSNATVYNDLGPYSINETYGQQAGFPYSSTGLNGFVVSGVAVDTNVQKEKIKTDEIGLNLEFFKRRVTLNAAYYQTTTTDLITTATTAPSAGSNSILTNIGSVEGSGVELSLGLVPFRAENDGDFNWDVNVNFTTNENKVVSIQPGLDQIQIGGGATSGLWAVVGEDFPQVRAVGYERDDQGRVIVNANTGNPVVGGLKDLGKTTPDYIVGLTNAVSYKGFTLTGTMDYRTGHVYISQLGDAMEFTGRSAESVSSNRQDFVFPNSVVNVGTANDPVYVANNNIPVTGGRQNFWTNTYNDIKENYVKDATALKLREVSLRYDMPSKYLDNAFISKLSIALIGRNLITWLPEENRFSDPEFNNSAGNGIGLGGYFQSPPTRSFGVNLNLEF</sequence>
<evidence type="ECO:0000313" key="13">
    <source>
        <dbReference type="EMBL" id="SEA27167.1"/>
    </source>
</evidence>
<dbReference type="Gene3D" id="2.60.40.1120">
    <property type="entry name" value="Carboxypeptidase-like, regulatory domain"/>
    <property type="match status" value="1"/>
</dbReference>
<gene>
    <name evidence="13" type="ORF">SAMN04487990_10968</name>
</gene>
<dbReference type="Pfam" id="PF13715">
    <property type="entry name" value="CarbopepD_reg_2"/>
    <property type="match status" value="1"/>
</dbReference>
<dbReference type="Gene3D" id="2.40.170.20">
    <property type="entry name" value="TonB-dependent receptor, beta-barrel domain"/>
    <property type="match status" value="1"/>
</dbReference>
<evidence type="ECO:0000259" key="12">
    <source>
        <dbReference type="Pfam" id="PF07715"/>
    </source>
</evidence>
<dbReference type="GO" id="GO:0009279">
    <property type="term" value="C:cell outer membrane"/>
    <property type="evidence" value="ECO:0007669"/>
    <property type="project" value="UniProtKB-SubCell"/>
</dbReference>
<feature type="domain" description="TonB-dependent receptor plug" evidence="12">
    <location>
        <begin position="116"/>
        <end position="224"/>
    </location>
</feature>
<dbReference type="InterPro" id="IPR023997">
    <property type="entry name" value="TonB-dep_OMP_SusC/RagA_CS"/>
</dbReference>
<feature type="chain" id="PRO_5011685051" evidence="10">
    <location>
        <begin position="23"/>
        <end position="1041"/>
    </location>
</feature>
<evidence type="ECO:0000256" key="3">
    <source>
        <dbReference type="ARBA" id="ARBA00022452"/>
    </source>
</evidence>
<evidence type="ECO:0000256" key="6">
    <source>
        <dbReference type="ARBA" id="ARBA00023136"/>
    </source>
</evidence>
<proteinExistence type="inferred from homology"/>
<evidence type="ECO:0000259" key="11">
    <source>
        <dbReference type="Pfam" id="PF00593"/>
    </source>
</evidence>
<evidence type="ECO:0000256" key="10">
    <source>
        <dbReference type="SAM" id="SignalP"/>
    </source>
</evidence>
<dbReference type="Pfam" id="PF07715">
    <property type="entry name" value="Plug"/>
    <property type="match status" value="1"/>
</dbReference>
<keyword evidence="14" id="KW-1185">Reference proteome</keyword>
<keyword evidence="2 8" id="KW-0813">Transport</keyword>
<dbReference type="NCBIfam" id="TIGR04056">
    <property type="entry name" value="OMP_RagA_SusC"/>
    <property type="match status" value="1"/>
</dbReference>
<dbReference type="STRING" id="283786.SAMN04487990_10968"/>
<dbReference type="PROSITE" id="PS52016">
    <property type="entry name" value="TONB_DEPENDENT_REC_3"/>
    <property type="match status" value="1"/>
</dbReference>
<comment type="similarity">
    <text evidence="8 9">Belongs to the TonB-dependent receptor family.</text>
</comment>
<dbReference type="InterPro" id="IPR000531">
    <property type="entry name" value="Beta-barrel_TonB"/>
</dbReference>
<keyword evidence="10" id="KW-0732">Signal</keyword>
<dbReference type="SUPFAM" id="SSF49464">
    <property type="entry name" value="Carboxypeptidase regulatory domain-like"/>
    <property type="match status" value="1"/>
</dbReference>
<dbReference type="AlphaFoldDB" id="A0A1H3ZTX5"/>
<dbReference type="RefSeq" id="WP_092133890.1">
    <property type="nucleotide sequence ID" value="NZ_FNQK01000009.1"/>
</dbReference>
<dbReference type="InterPro" id="IPR039426">
    <property type="entry name" value="TonB-dep_rcpt-like"/>
</dbReference>
<reference evidence="13 14" key="1">
    <citation type="submission" date="2016-10" db="EMBL/GenBank/DDBJ databases">
        <authorList>
            <person name="de Groot N.N."/>
        </authorList>
    </citation>
    <scope>NUCLEOTIDE SEQUENCE [LARGE SCALE GENOMIC DNA]</scope>
    <source>
        <strain evidence="13 14">DSM 23842</strain>
    </source>
</reference>
<dbReference type="InterPro" id="IPR036942">
    <property type="entry name" value="Beta-barrel_TonB_sf"/>
</dbReference>
<keyword evidence="7 8" id="KW-0998">Cell outer membrane</keyword>
<evidence type="ECO:0000256" key="1">
    <source>
        <dbReference type="ARBA" id="ARBA00004571"/>
    </source>
</evidence>
<dbReference type="InterPro" id="IPR008969">
    <property type="entry name" value="CarboxyPept-like_regulatory"/>
</dbReference>
<dbReference type="InterPro" id="IPR012910">
    <property type="entry name" value="Plug_dom"/>
</dbReference>
<feature type="signal peptide" evidence="10">
    <location>
        <begin position="1"/>
        <end position="22"/>
    </location>
</feature>
<evidence type="ECO:0000313" key="14">
    <source>
        <dbReference type="Proteomes" id="UP000198846"/>
    </source>
</evidence>
<dbReference type="Gene3D" id="2.170.130.10">
    <property type="entry name" value="TonB-dependent receptor, plug domain"/>
    <property type="match status" value="1"/>
</dbReference>
<dbReference type="InterPro" id="IPR037066">
    <property type="entry name" value="Plug_dom_sf"/>
</dbReference>
<name>A0A1H3ZTX5_BIZPA</name>
<dbReference type="OrthoDB" id="9768177at2"/>
<dbReference type="EMBL" id="FNQK01000009">
    <property type="protein sequence ID" value="SEA27167.1"/>
    <property type="molecule type" value="Genomic_DNA"/>
</dbReference>
<comment type="subcellular location">
    <subcellularLocation>
        <location evidence="1 8">Cell outer membrane</location>
        <topology evidence="1 8">Multi-pass membrane protein</topology>
    </subcellularLocation>
</comment>
<evidence type="ECO:0000256" key="9">
    <source>
        <dbReference type="RuleBase" id="RU003357"/>
    </source>
</evidence>